<dbReference type="InterPro" id="IPR003084">
    <property type="entry name" value="HDAC_I/II"/>
</dbReference>
<dbReference type="Pfam" id="PF00850">
    <property type="entry name" value="Hist_deacetyl"/>
    <property type="match status" value="1"/>
</dbReference>
<dbReference type="PIRSF" id="PIRSF037913">
    <property type="entry name" value="His_deacetylse_1"/>
    <property type="match status" value="1"/>
</dbReference>
<dbReference type="PANTHER" id="PTHR10625:SF36">
    <property type="entry name" value="HISTONE DEACETYLASE 3"/>
    <property type="match status" value="1"/>
</dbReference>
<dbReference type="PANTHER" id="PTHR10625">
    <property type="entry name" value="HISTONE DEACETYLASE HDAC1-RELATED"/>
    <property type="match status" value="1"/>
</dbReference>
<dbReference type="Proteomes" id="UP000078046">
    <property type="component" value="Unassembled WGS sequence"/>
</dbReference>
<feature type="domain" description="Histone deacetylase" evidence="14">
    <location>
        <begin position="21"/>
        <end position="301"/>
    </location>
</feature>
<dbReference type="InterPro" id="IPR000286">
    <property type="entry name" value="HDACs"/>
</dbReference>
<keyword evidence="5" id="KW-0378">Hydrolase</keyword>
<comment type="subcellular location">
    <subcellularLocation>
        <location evidence="1">Nucleus</location>
    </subcellularLocation>
</comment>
<feature type="binding site" evidence="13">
    <location>
        <position position="160"/>
    </location>
    <ligand>
        <name>a divalent metal cation</name>
        <dbReference type="ChEBI" id="CHEBI:60240"/>
    </ligand>
</feature>
<evidence type="ECO:0000256" key="2">
    <source>
        <dbReference type="ARBA" id="ARBA00006457"/>
    </source>
</evidence>
<evidence type="ECO:0000256" key="5">
    <source>
        <dbReference type="ARBA" id="ARBA00022801"/>
    </source>
</evidence>
<evidence type="ECO:0000256" key="10">
    <source>
        <dbReference type="ARBA" id="ARBA00040349"/>
    </source>
</evidence>
<dbReference type="EC" id="3.5.1.98" evidence="3"/>
<proteinExistence type="inferred from homology"/>
<dbReference type="AlphaFoldDB" id="A0A177B1F8"/>
<organism evidence="15 16">
    <name type="scientific">Intoshia linei</name>
    <dbReference type="NCBI Taxonomy" id="1819745"/>
    <lineage>
        <taxon>Eukaryota</taxon>
        <taxon>Metazoa</taxon>
        <taxon>Spiralia</taxon>
        <taxon>Lophotrochozoa</taxon>
        <taxon>Mesozoa</taxon>
        <taxon>Orthonectida</taxon>
        <taxon>Rhopaluridae</taxon>
        <taxon>Intoshia</taxon>
    </lineage>
</organism>
<feature type="binding site" evidence="12">
    <location>
        <position position="286"/>
    </location>
    <ligand>
        <name>substrate</name>
    </ligand>
</feature>
<comment type="caution">
    <text evidence="15">The sequence shown here is derived from an EMBL/GenBank/DDBJ whole genome shotgun (WGS) entry which is preliminary data.</text>
</comment>
<dbReference type="Gene3D" id="3.40.800.20">
    <property type="entry name" value="Histone deacetylase domain"/>
    <property type="match status" value="1"/>
</dbReference>
<feature type="active site" description="Proton acceptor" evidence="11">
    <location>
        <position position="123"/>
    </location>
</feature>
<evidence type="ECO:0000313" key="15">
    <source>
        <dbReference type="EMBL" id="OAF68108.1"/>
    </source>
</evidence>
<evidence type="ECO:0000256" key="8">
    <source>
        <dbReference type="ARBA" id="ARBA00023163"/>
    </source>
</evidence>
<keyword evidence="8" id="KW-0804">Transcription</keyword>
<protein>
    <recommendedName>
        <fullName evidence="10">Histone deacetylase 3</fullName>
        <ecNumber evidence="3">3.5.1.98</ecNumber>
    </recommendedName>
</protein>
<evidence type="ECO:0000256" key="3">
    <source>
        <dbReference type="ARBA" id="ARBA00012111"/>
    </source>
</evidence>
<feature type="binding site" evidence="12">
    <location>
        <position position="81"/>
    </location>
    <ligand>
        <name>substrate</name>
    </ligand>
</feature>
<keyword evidence="16" id="KW-1185">Reference proteome</keyword>
<keyword evidence="7" id="KW-0805">Transcription regulation</keyword>
<dbReference type="InterPro" id="IPR037138">
    <property type="entry name" value="His_deacetylse_dom_sf"/>
</dbReference>
<dbReference type="InterPro" id="IPR023696">
    <property type="entry name" value="Ureohydrolase_dom_sf"/>
</dbReference>
<evidence type="ECO:0000256" key="7">
    <source>
        <dbReference type="ARBA" id="ARBA00023015"/>
    </source>
</evidence>
<evidence type="ECO:0000256" key="9">
    <source>
        <dbReference type="ARBA" id="ARBA00023242"/>
    </source>
</evidence>
<dbReference type="GO" id="GO:0141221">
    <property type="term" value="F:histone deacetylase activity, hydrolytic mechanism"/>
    <property type="evidence" value="ECO:0007669"/>
    <property type="project" value="UniProtKB-EC"/>
</dbReference>
<dbReference type="PRINTS" id="PR01270">
    <property type="entry name" value="HDASUPER"/>
</dbReference>
<keyword evidence="13" id="KW-0479">Metal-binding</keyword>
<feature type="binding site" evidence="13">
    <location>
        <position position="158"/>
    </location>
    <ligand>
        <name>a divalent metal cation</name>
        <dbReference type="ChEBI" id="CHEBI:60240"/>
    </ligand>
</feature>
<evidence type="ECO:0000256" key="13">
    <source>
        <dbReference type="PIRSR" id="PIRSR037913-3"/>
    </source>
</evidence>
<name>A0A177B1F8_9BILA</name>
<evidence type="ECO:0000313" key="16">
    <source>
        <dbReference type="Proteomes" id="UP000078046"/>
    </source>
</evidence>
<gene>
    <name evidence="15" type="ORF">A3Q56_04174</name>
</gene>
<evidence type="ECO:0000259" key="14">
    <source>
        <dbReference type="Pfam" id="PF00850"/>
    </source>
</evidence>
<keyword evidence="9" id="KW-0539">Nucleus</keyword>
<sequence>MSRVAYMLDSDIGNFYYGDKHPMKPFRLSLTHALVLAYNLDQKMKIYEPYQATFHDMIKFHTESHIRSLTDEKNKLNNSDDCPVFTDLYEFCSRYTGASLECVFHLVNNDCDIAVNWSGGLHHAKKDEVSGFCYVNDIVIAIQELLRYYSRVLYIDIDIHHGDGVQEAFYLTDRVMSTSFHRYGKNYFPGTGHMYEFGVDNGRYYSVNVPLKEGMDDESFAYIFKSIMSTVIEFYQPNVIVMQCGADSLGDDRLGCFNLSVKGHGECVNYIKKVGLPTIFLGGGGYTPRNVARCWTYETSILVDEKVKNELPMNQFYEHFGSQKCLHPDIMYRIENQNSMKYLDAIKQTVTENLRNIVHAPSVQMTHIDI</sequence>
<dbReference type="PRINTS" id="PR01271">
    <property type="entry name" value="HISDACETLASE"/>
</dbReference>
<dbReference type="EMBL" id="LWCA01000513">
    <property type="protein sequence ID" value="OAF68108.1"/>
    <property type="molecule type" value="Genomic_DNA"/>
</dbReference>
<dbReference type="GO" id="GO:0040029">
    <property type="term" value="P:epigenetic regulation of gene expression"/>
    <property type="evidence" value="ECO:0007669"/>
    <property type="project" value="TreeGrafter"/>
</dbReference>
<evidence type="ECO:0000256" key="6">
    <source>
        <dbReference type="ARBA" id="ARBA00022853"/>
    </source>
</evidence>
<evidence type="ECO:0000256" key="4">
    <source>
        <dbReference type="ARBA" id="ARBA00022491"/>
    </source>
</evidence>
<comment type="similarity">
    <text evidence="2">Belongs to the histone deacetylase family. HD type 1 subfamily.</text>
</comment>
<dbReference type="InterPro" id="IPR023801">
    <property type="entry name" value="His_deacetylse_dom"/>
</dbReference>
<reference evidence="15 16" key="1">
    <citation type="submission" date="2016-04" db="EMBL/GenBank/DDBJ databases">
        <title>The genome of Intoshia linei affirms orthonectids as highly simplified spiralians.</title>
        <authorList>
            <person name="Mikhailov K.V."/>
            <person name="Slusarev G.S."/>
            <person name="Nikitin M.A."/>
            <person name="Logacheva M.D."/>
            <person name="Penin A."/>
            <person name="Aleoshin V."/>
            <person name="Panchin Y.V."/>
        </authorList>
    </citation>
    <scope>NUCLEOTIDE SEQUENCE [LARGE SCALE GENOMIC DNA]</scope>
    <source>
        <strain evidence="15">Intl2013</strain>
        <tissue evidence="15">Whole animal</tissue>
    </source>
</reference>
<evidence type="ECO:0000256" key="11">
    <source>
        <dbReference type="PIRSR" id="PIRSR037913-1"/>
    </source>
</evidence>
<feature type="binding site" evidence="12">
    <location>
        <position position="131"/>
    </location>
    <ligand>
        <name>substrate</name>
    </ligand>
</feature>
<keyword evidence="4" id="KW-0678">Repressor</keyword>
<dbReference type="GO" id="GO:0046872">
    <property type="term" value="F:metal ion binding"/>
    <property type="evidence" value="ECO:0007669"/>
    <property type="project" value="UniProtKB-KW"/>
</dbReference>
<dbReference type="OrthoDB" id="1918432at2759"/>
<dbReference type="SUPFAM" id="SSF52768">
    <property type="entry name" value="Arginase/deacetylase"/>
    <property type="match status" value="1"/>
</dbReference>
<accession>A0A177B1F8</accession>
<feature type="binding site" evidence="13">
    <location>
        <position position="247"/>
    </location>
    <ligand>
        <name>a divalent metal cation</name>
        <dbReference type="ChEBI" id="CHEBI:60240"/>
    </ligand>
</feature>
<evidence type="ECO:0000256" key="1">
    <source>
        <dbReference type="ARBA" id="ARBA00004123"/>
    </source>
</evidence>
<dbReference type="GO" id="GO:0005634">
    <property type="term" value="C:nucleus"/>
    <property type="evidence" value="ECO:0007669"/>
    <property type="project" value="UniProtKB-SubCell"/>
</dbReference>
<evidence type="ECO:0000256" key="12">
    <source>
        <dbReference type="PIRSR" id="PIRSR037913-2"/>
    </source>
</evidence>
<keyword evidence="6" id="KW-0156">Chromatin regulator</keyword>